<dbReference type="OrthoDB" id="5296287at2759"/>
<dbReference type="PANTHER" id="PTHR47654">
    <property type="entry name" value="ZN(II)2CYS6 TRANSCRIPTION FACTOR (EUROFUNG)-RELATED"/>
    <property type="match status" value="1"/>
</dbReference>
<evidence type="ECO:0000313" key="1">
    <source>
        <dbReference type="EMBL" id="KAG9228484.1"/>
    </source>
</evidence>
<dbReference type="InterPro" id="IPR053230">
    <property type="entry name" value="Trans_reg_galc"/>
</dbReference>
<comment type="caution">
    <text evidence="1">The sequence shown here is derived from an EMBL/GenBank/DDBJ whole genome shotgun (WGS) entry which is preliminary data.</text>
</comment>
<reference evidence="1" key="1">
    <citation type="journal article" date="2021" name="IMA Fungus">
        <title>Genomic characterization of three marine fungi, including Emericellopsis atlantica sp. nov. with signatures of a generalist lifestyle and marine biomass degradation.</title>
        <authorList>
            <person name="Hagestad O.C."/>
            <person name="Hou L."/>
            <person name="Andersen J.H."/>
            <person name="Hansen E.H."/>
            <person name="Altermark B."/>
            <person name="Li C."/>
            <person name="Kuhnert E."/>
            <person name="Cox R.J."/>
            <person name="Crous P.W."/>
            <person name="Spatafora J.W."/>
            <person name="Lail K."/>
            <person name="Amirebrahimi M."/>
            <person name="Lipzen A."/>
            <person name="Pangilinan J."/>
            <person name="Andreopoulos W."/>
            <person name="Hayes R.D."/>
            <person name="Ng V."/>
            <person name="Grigoriev I.V."/>
            <person name="Jackson S.A."/>
            <person name="Sutton T.D.S."/>
            <person name="Dobson A.D.W."/>
            <person name="Rama T."/>
        </authorList>
    </citation>
    <scope>NUCLEOTIDE SEQUENCE</scope>
    <source>
        <strain evidence="1">TRa018bII</strain>
    </source>
</reference>
<dbReference type="AlphaFoldDB" id="A0A9P7Y7B2"/>
<name>A0A9P7Y7B2_9HELO</name>
<feature type="non-terminal residue" evidence="1">
    <location>
        <position position="1"/>
    </location>
</feature>
<gene>
    <name evidence="1" type="ORF">BJ875DRAFT_389311</name>
</gene>
<protein>
    <submittedName>
        <fullName evidence="1">Uncharacterized protein</fullName>
    </submittedName>
</protein>
<dbReference type="EMBL" id="MU251930">
    <property type="protein sequence ID" value="KAG9228484.1"/>
    <property type="molecule type" value="Genomic_DNA"/>
</dbReference>
<dbReference type="PANTHER" id="PTHR47654:SF5">
    <property type="entry name" value="TRANSCRIPTION FACTOR DOMAIN-CONTAINING PROTEIN"/>
    <property type="match status" value="1"/>
</dbReference>
<evidence type="ECO:0000313" key="2">
    <source>
        <dbReference type="Proteomes" id="UP000824998"/>
    </source>
</evidence>
<organism evidence="1 2">
    <name type="scientific">Amylocarpus encephaloides</name>
    <dbReference type="NCBI Taxonomy" id="45428"/>
    <lineage>
        <taxon>Eukaryota</taxon>
        <taxon>Fungi</taxon>
        <taxon>Dikarya</taxon>
        <taxon>Ascomycota</taxon>
        <taxon>Pezizomycotina</taxon>
        <taxon>Leotiomycetes</taxon>
        <taxon>Helotiales</taxon>
        <taxon>Helotiales incertae sedis</taxon>
        <taxon>Amylocarpus</taxon>
    </lineage>
</organism>
<proteinExistence type="predicted"/>
<keyword evidence="2" id="KW-1185">Reference proteome</keyword>
<dbReference type="Proteomes" id="UP000824998">
    <property type="component" value="Unassembled WGS sequence"/>
</dbReference>
<sequence>WLGILNLIFAITAYYRHLSNSDYRGHHTDHLVFCARAKLLCMDESLLYRDARISTVYAMGLQCLYCNAALQGARVKDLNSIPCSTRAEGTLYIQLCSSNYRIYLPKNSSSACPTGIPISP</sequence>
<accession>A0A9P7Y7B2</accession>